<accession>A0ACC0CA61</accession>
<reference evidence="2" key="1">
    <citation type="journal article" date="2023" name="Nat. Plants">
        <title>Single-cell RNA sequencing provides a high-resolution roadmap for understanding the multicellular compartmentation of specialized metabolism.</title>
        <authorList>
            <person name="Sun S."/>
            <person name="Shen X."/>
            <person name="Li Y."/>
            <person name="Li Y."/>
            <person name="Wang S."/>
            <person name="Li R."/>
            <person name="Zhang H."/>
            <person name="Shen G."/>
            <person name="Guo B."/>
            <person name="Wei J."/>
            <person name="Xu J."/>
            <person name="St-Pierre B."/>
            <person name="Chen S."/>
            <person name="Sun C."/>
        </authorList>
    </citation>
    <scope>NUCLEOTIDE SEQUENCE [LARGE SCALE GENOMIC DNA]</scope>
</reference>
<organism evidence="1 2">
    <name type="scientific">Catharanthus roseus</name>
    <name type="common">Madagascar periwinkle</name>
    <name type="synonym">Vinca rosea</name>
    <dbReference type="NCBI Taxonomy" id="4058"/>
    <lineage>
        <taxon>Eukaryota</taxon>
        <taxon>Viridiplantae</taxon>
        <taxon>Streptophyta</taxon>
        <taxon>Embryophyta</taxon>
        <taxon>Tracheophyta</taxon>
        <taxon>Spermatophyta</taxon>
        <taxon>Magnoliopsida</taxon>
        <taxon>eudicotyledons</taxon>
        <taxon>Gunneridae</taxon>
        <taxon>Pentapetalae</taxon>
        <taxon>asterids</taxon>
        <taxon>lamiids</taxon>
        <taxon>Gentianales</taxon>
        <taxon>Apocynaceae</taxon>
        <taxon>Rauvolfioideae</taxon>
        <taxon>Vinceae</taxon>
        <taxon>Catharanthinae</taxon>
        <taxon>Catharanthus</taxon>
    </lineage>
</organism>
<evidence type="ECO:0000313" key="1">
    <source>
        <dbReference type="EMBL" id="KAI5681816.1"/>
    </source>
</evidence>
<proteinExistence type="predicted"/>
<dbReference type="Proteomes" id="UP001060085">
    <property type="component" value="Linkage Group LG01"/>
</dbReference>
<dbReference type="EMBL" id="CM044701">
    <property type="protein sequence ID" value="KAI5681816.1"/>
    <property type="molecule type" value="Genomic_DNA"/>
</dbReference>
<name>A0ACC0CA61_CATRO</name>
<comment type="caution">
    <text evidence="1">The sequence shown here is derived from an EMBL/GenBank/DDBJ whole genome shotgun (WGS) entry which is preliminary data.</text>
</comment>
<sequence>MHNNQWTYDNFSLYAISFEHNSYDCYEGNRLGNYYKDRSYERAPRNEIRNGGNYVKMDDRFHKRRNDYERYCDSYNYGRRRMGLKPIKTWSLMKLELRIRCGDENYEGLGQGQSTVKFMESSMDEESTKVKGLSQVKLKKVLKHML</sequence>
<protein>
    <submittedName>
        <fullName evidence="1">Uncharacterized protein</fullName>
    </submittedName>
</protein>
<gene>
    <name evidence="1" type="ORF">M9H77_03044</name>
</gene>
<evidence type="ECO:0000313" key="2">
    <source>
        <dbReference type="Proteomes" id="UP001060085"/>
    </source>
</evidence>
<keyword evidence="2" id="KW-1185">Reference proteome</keyword>